<dbReference type="EMBL" id="KD171097">
    <property type="protein sequence ID" value="EMS55368.1"/>
    <property type="molecule type" value="Genomic_DNA"/>
</dbReference>
<feature type="region of interest" description="Disordered" evidence="1">
    <location>
        <begin position="764"/>
        <end position="783"/>
    </location>
</feature>
<feature type="region of interest" description="Disordered" evidence="1">
    <location>
        <begin position="1411"/>
        <end position="1503"/>
    </location>
</feature>
<feature type="compositionally biased region" description="Basic and acidic residues" evidence="1">
    <location>
        <begin position="1131"/>
        <end position="1140"/>
    </location>
</feature>
<feature type="compositionally biased region" description="Basic and acidic residues" evidence="1">
    <location>
        <begin position="1108"/>
        <end position="1124"/>
    </location>
</feature>
<keyword evidence="2" id="KW-0732">Signal</keyword>
<dbReference type="OMA" id="MIRLCTC"/>
<feature type="region of interest" description="Disordered" evidence="1">
    <location>
        <begin position="1216"/>
        <end position="1279"/>
    </location>
</feature>
<feature type="region of interest" description="Disordered" evidence="1">
    <location>
        <begin position="735"/>
        <end position="756"/>
    </location>
</feature>
<feature type="compositionally biased region" description="Basic and acidic residues" evidence="1">
    <location>
        <begin position="624"/>
        <end position="635"/>
    </location>
</feature>
<dbReference type="PANTHER" id="PTHR34536">
    <property type="entry name" value="DENTIN SIALOPHOSPHOPROTEIN-LIKE PROTEIN"/>
    <property type="match status" value="1"/>
</dbReference>
<protein>
    <submittedName>
        <fullName evidence="3">Uncharacterized protein</fullName>
    </submittedName>
</protein>
<feature type="chain" id="PRO_5009705135" evidence="2">
    <location>
        <begin position="20"/>
        <end position="1503"/>
    </location>
</feature>
<feature type="signal peptide" evidence="2">
    <location>
        <begin position="1"/>
        <end position="19"/>
    </location>
</feature>
<feature type="compositionally biased region" description="Basic and acidic residues" evidence="1">
    <location>
        <begin position="1251"/>
        <end position="1260"/>
    </location>
</feature>
<feature type="compositionally biased region" description="Basic and acidic residues" evidence="1">
    <location>
        <begin position="1431"/>
        <end position="1458"/>
    </location>
</feature>
<feature type="region of interest" description="Disordered" evidence="1">
    <location>
        <begin position="1108"/>
        <end position="1182"/>
    </location>
</feature>
<feature type="compositionally biased region" description="Low complexity" evidence="1">
    <location>
        <begin position="1317"/>
        <end position="1329"/>
    </location>
</feature>
<feature type="region of interest" description="Disordered" evidence="1">
    <location>
        <begin position="1028"/>
        <end position="1070"/>
    </location>
</feature>
<gene>
    <name evidence="3" type="ORF">TRIUR3_33239</name>
</gene>
<evidence type="ECO:0000256" key="2">
    <source>
        <dbReference type="SAM" id="SignalP"/>
    </source>
</evidence>
<sequence>MKAAEASCWLLWAWTTTAAGGRMHPGARRRGRRSFGGELLSDDNGLGAATLVRGELQMRRGPNRGGGRADWWLDGSVVIGRWMNSRRRRWLQVMFGDEPNPTVTTARVGSGTAFGRAREEGCGLTSEVRLGLAEGARPLLLGPSVDPAAKKGIEGSIGFKHGIDVNPSSVSTQTGGTRSDLMIRVCSCTRRSSSLHNPNTRNIMMTCKSCGGKSTVDRGGPSCSSNLNTSGLELPRPIDPEVRWKTVNRRQRAARRARTFSGGDRLKDEIRSFYACGNPMSLEVAQEEDSASESEKLGVSILGRRFGDPMENVPIKKRRVHMDCSPSPPSTPLLVDPYEKIPSRSGGGISSYGEHRKVKTLGGKHMEEKRGPLEAADFSGISILAAAACESEMDVAKLNGECSKSACSLDERKPEIISGSSLLDPLHEIKGDKLNIPDRALKLSETAPDMRPLFPTTSNSSESAPDMKPLFPTTLNGPENLVGFAAALEGNTALYSLLSNANKTDIFSSVSDAKSSDVTMLTNSSNPGKSVGCFGDTVVHTKHSNAAHDSRLHWDLNIAMEAWDTHCGDDDNHDMVGPDPVASVSDCNDAQKEMNKSQVCRDLSQSTVAEVIVRHSVDKIHVADAAKDGNTKGESDFSGDGSFHPLCSRSPPKVQLLESECLDGNDSSAETNNLLDLQKSSYVSNVALHIGSNPDLSSLSLTQEHFAFAANVEKLDVSHISPLDCEGLSHLTSEDAHAGGTSKIDQSVNEKAEHDTDVLCVDKKAGDADNDSDLPDSHPEDNLRTSDCVMSYAHIEGGVDATIDYRNRLLACANATSAETCYITSDIHAHGLNSECSKQADTDMDNIVDSKSRAQSQPSGYKHDLQKVTSNNCLEHCYRTDTSRFSKDLSVTGKVDVEEDDSQYEDGELRESGDRYWADDIYEEVKCANYQVSDYKDEKAAPDIHHVPVGSVSNNMVMPVANYNGTLSRKEDCDVSPVSLKRSWSSNCLDGGSGMMCAASARSIHVNMKNETRMYDNLDLTIARSAGTVSQSERGGDGLGEDPLNIRSKPVGWDMLPEDQRLSREDSRDRVDSSNLCVLGTLEAAEACESFRPMGLPNRDVQSRLDRLRSFDRPHRNEHCRSDDGYGSGSKAERSVDRPHGRGGASRHVQANIRGEQWAENSNSSRSTQRRSPDYNNYGPAGPRNAAEAAVAKMESSGFVVAADGTLVRAVDAANTSTMSRRMRNKSSFYHPLSRRCSPVDRDGSGGLSREPAHAREAPPERCFGASGNRSGRYGPQIDKDHAIDENLSSVHSSLSNRQRRFPAHRASLDLSRAHSRSPSGSRSRSPHAWTSNGGSSIRRHSRSPNYMTEVRIGRMTSPQRQHRFNDRVMRGSPSINSTYSQHDSTWVEGRSCSTLDISYHKKRYSRRSPPLRITSRNDMFDLMDSQGRSRSREFHRPRDFKRGNKHDGNGDDKRCNDRYGTVKPYEHNGAVKQFRNHAGDKLHPHISASRSPEPQRGSPRRF</sequence>
<evidence type="ECO:0000256" key="1">
    <source>
        <dbReference type="SAM" id="MobiDB-lite"/>
    </source>
</evidence>
<reference evidence="3" key="1">
    <citation type="journal article" date="2013" name="Nature">
        <title>Draft genome of the wheat A-genome progenitor Triticum urartu.</title>
        <authorList>
            <person name="Ling H.Q."/>
            <person name="Zhao S."/>
            <person name="Liu D."/>
            <person name="Wang J."/>
            <person name="Sun H."/>
            <person name="Zhang C."/>
            <person name="Fan H."/>
            <person name="Li D."/>
            <person name="Dong L."/>
            <person name="Tao Y."/>
            <person name="Gao C."/>
            <person name="Wu H."/>
            <person name="Li Y."/>
            <person name="Cui Y."/>
            <person name="Guo X."/>
            <person name="Zheng S."/>
            <person name="Wang B."/>
            <person name="Yu K."/>
            <person name="Liang Q."/>
            <person name="Yang W."/>
            <person name="Lou X."/>
            <person name="Chen J."/>
            <person name="Feng M."/>
            <person name="Jian J."/>
            <person name="Zhang X."/>
            <person name="Luo G."/>
            <person name="Jiang Y."/>
            <person name="Liu J."/>
            <person name="Wang Z."/>
            <person name="Sha Y."/>
            <person name="Zhang B."/>
            <person name="Wu H."/>
            <person name="Tang D."/>
            <person name="Shen Q."/>
            <person name="Xue P."/>
            <person name="Zou S."/>
            <person name="Wang X."/>
            <person name="Liu X."/>
            <person name="Wang F."/>
            <person name="Yang Y."/>
            <person name="An X."/>
            <person name="Dong Z."/>
            <person name="Zhang K."/>
            <person name="Zhang X."/>
            <person name="Luo M.C."/>
            <person name="Dvorak J."/>
            <person name="Tong Y."/>
            <person name="Wang J."/>
            <person name="Yang H."/>
            <person name="Li Z."/>
            <person name="Wang D."/>
            <person name="Zhang A."/>
            <person name="Wang J."/>
        </authorList>
    </citation>
    <scope>NUCLEOTIDE SEQUENCE</scope>
</reference>
<feature type="region of interest" description="Disordered" evidence="1">
    <location>
        <begin position="624"/>
        <end position="644"/>
    </location>
</feature>
<feature type="compositionally biased region" description="Basic and acidic residues" evidence="1">
    <location>
        <begin position="1058"/>
        <end position="1070"/>
    </location>
</feature>
<dbReference type="eggNOG" id="ENOG502QQSF">
    <property type="taxonomic scope" value="Eukaryota"/>
</dbReference>
<organism evidence="3">
    <name type="scientific">Triticum urartu</name>
    <name type="common">Red wild einkorn</name>
    <name type="synonym">Crithodium urartu</name>
    <dbReference type="NCBI Taxonomy" id="4572"/>
    <lineage>
        <taxon>Eukaryota</taxon>
        <taxon>Viridiplantae</taxon>
        <taxon>Streptophyta</taxon>
        <taxon>Embryophyta</taxon>
        <taxon>Tracheophyta</taxon>
        <taxon>Spermatophyta</taxon>
        <taxon>Magnoliopsida</taxon>
        <taxon>Liliopsida</taxon>
        <taxon>Poales</taxon>
        <taxon>Poaceae</taxon>
        <taxon>BOP clade</taxon>
        <taxon>Pooideae</taxon>
        <taxon>Triticodae</taxon>
        <taxon>Triticeae</taxon>
        <taxon>Triticinae</taxon>
        <taxon>Triticum</taxon>
    </lineage>
</organism>
<evidence type="ECO:0000313" key="3">
    <source>
        <dbReference type="EMBL" id="EMS55368.1"/>
    </source>
</evidence>
<name>M7YX51_TRIUA</name>
<accession>M7YX51</accession>
<dbReference type="PANTHER" id="PTHR34536:SF6">
    <property type="entry name" value="DENTIN SIALOPHOSPHOPROTEIN-LIKE PROTEIN"/>
    <property type="match status" value="1"/>
</dbReference>
<dbReference type="STRING" id="4572.M7YX51"/>
<feature type="region of interest" description="Disordered" evidence="1">
    <location>
        <begin position="1306"/>
        <end position="1346"/>
    </location>
</feature>
<proteinExistence type="predicted"/>